<proteinExistence type="predicted"/>
<accession>A0A0C2JCX3</accession>
<evidence type="ECO:0000256" key="1">
    <source>
        <dbReference type="SAM" id="MobiDB-lite"/>
    </source>
</evidence>
<reference evidence="2 3" key="1">
    <citation type="journal article" date="2014" name="Genome Biol. Evol.">
        <title>The genome of the myxosporean Thelohanellus kitauei shows adaptations to nutrient acquisition within its fish host.</title>
        <authorList>
            <person name="Yang Y."/>
            <person name="Xiong J."/>
            <person name="Zhou Z."/>
            <person name="Huo F."/>
            <person name="Miao W."/>
            <person name="Ran C."/>
            <person name="Liu Y."/>
            <person name="Zhang J."/>
            <person name="Feng J."/>
            <person name="Wang M."/>
            <person name="Wang M."/>
            <person name="Wang L."/>
            <person name="Yao B."/>
        </authorList>
    </citation>
    <scope>NUCLEOTIDE SEQUENCE [LARGE SCALE GENOMIC DNA]</scope>
    <source>
        <strain evidence="2">Wuqing</strain>
    </source>
</reference>
<keyword evidence="3" id="KW-1185">Reference proteome</keyword>
<feature type="region of interest" description="Disordered" evidence="1">
    <location>
        <begin position="36"/>
        <end position="55"/>
    </location>
</feature>
<dbReference type="AlphaFoldDB" id="A0A0C2JCX3"/>
<dbReference type="EMBL" id="JWZT01003336">
    <property type="protein sequence ID" value="KII67038.1"/>
    <property type="molecule type" value="Genomic_DNA"/>
</dbReference>
<protein>
    <submittedName>
        <fullName evidence="2">Uncharacterized protein</fullName>
    </submittedName>
</protein>
<comment type="caution">
    <text evidence="2">The sequence shown here is derived from an EMBL/GenBank/DDBJ whole genome shotgun (WGS) entry which is preliminary data.</text>
</comment>
<gene>
    <name evidence="2" type="ORF">RF11_06614</name>
</gene>
<sequence>MPKPTLMNAVRELRTATSCPWPTLATVQFPLSQRAASTVKSGSPSFTTDEKPGENKWQNNMQIIADGPILSKCYSQNSTVHKTDNRPEAALTVKARKGFNGRETLRVNGREWKTAIIAASRYMAPVNGTIMATSKGHQRHRLSDDVSRIQVLDRCYICQEHRIALSERGSIKHTQIIGLLTDDEQIDPRALGYANLGTPKETPMHSIEALSRSGQSVEGPVVVKSATLDLRRKLCSLPLSRCDLLSFGSIKTSLTLRAGRVSVGGSLIFNVTLILPPGEYSAIGDCLHVIWPLVPLCQLHLYRTSGVSSSWEASWVARTLLSTGYDRENLGFGHLGQVQGVCVPDLVSQSRDTKKKHRKTSSYSAFTSAGGCVDNEKRPGRSKYVT</sequence>
<organism evidence="2 3">
    <name type="scientific">Thelohanellus kitauei</name>
    <name type="common">Myxosporean</name>
    <dbReference type="NCBI Taxonomy" id="669202"/>
    <lineage>
        <taxon>Eukaryota</taxon>
        <taxon>Metazoa</taxon>
        <taxon>Cnidaria</taxon>
        <taxon>Myxozoa</taxon>
        <taxon>Myxosporea</taxon>
        <taxon>Bivalvulida</taxon>
        <taxon>Platysporina</taxon>
        <taxon>Myxobolidae</taxon>
        <taxon>Thelohanellus</taxon>
    </lineage>
</organism>
<name>A0A0C2JCX3_THEKT</name>
<evidence type="ECO:0000313" key="2">
    <source>
        <dbReference type="EMBL" id="KII67038.1"/>
    </source>
</evidence>
<feature type="compositionally biased region" description="Polar residues" evidence="1">
    <location>
        <begin position="36"/>
        <end position="47"/>
    </location>
</feature>
<dbReference type="Proteomes" id="UP000031668">
    <property type="component" value="Unassembled WGS sequence"/>
</dbReference>
<evidence type="ECO:0000313" key="3">
    <source>
        <dbReference type="Proteomes" id="UP000031668"/>
    </source>
</evidence>